<dbReference type="GO" id="GO:0006412">
    <property type="term" value="P:translation"/>
    <property type="evidence" value="ECO:0007669"/>
    <property type="project" value="InterPro"/>
</dbReference>
<dbReference type="GO" id="GO:0022627">
    <property type="term" value="C:cytosolic small ribosomal subunit"/>
    <property type="evidence" value="ECO:0007669"/>
    <property type="project" value="TreeGrafter"/>
</dbReference>
<dbReference type="PANTHER" id="PTHR12534:SF0">
    <property type="entry name" value="SMALL RIBOSOMAL SUBUNIT PROTEIN US2M"/>
    <property type="match status" value="1"/>
</dbReference>
<sequence>MAVVSMKALLETGVHFGHRTRRWNPKMKPYIFTERNGIHIIDLQQTLGMIEDAYNVVRDTVAEGGSVLFVGTKRQAQDTIATESARAGQPYVNERWLGGTLTNWKTIRQRIDYLKQLEQRRDEGDFDLLKKRERLRVEREIDKLNMRLGGIREMGTLPDMLFVVDINHEETAVREAAILNIPIIALVDTNCNPDPIDFLIPSNDDAIRAIKLIVGKMIDAAIEGKAVRQESMDEEVTDVGSYGSGFDGMDDVDDEVLLGESTLAKMREAAAEVVEATPTESETEEASEPESSEEGEEVSKVKAEENAAEEPAVAEETAVDET</sequence>
<feature type="compositionally biased region" description="Low complexity" evidence="4">
    <location>
        <begin position="271"/>
        <end position="280"/>
    </location>
</feature>
<evidence type="ECO:0000256" key="1">
    <source>
        <dbReference type="ARBA" id="ARBA00006242"/>
    </source>
</evidence>
<dbReference type="GO" id="GO:0003735">
    <property type="term" value="F:structural constituent of ribosome"/>
    <property type="evidence" value="ECO:0007669"/>
    <property type="project" value="InterPro"/>
</dbReference>
<feature type="region of interest" description="Disordered" evidence="4">
    <location>
        <begin position="271"/>
        <end position="322"/>
    </location>
</feature>
<accession>A0A3B0UQG8</accession>
<dbReference type="InterPro" id="IPR018130">
    <property type="entry name" value="Ribosomal_uS2_CS"/>
</dbReference>
<reference evidence="5" key="1">
    <citation type="submission" date="2018-06" db="EMBL/GenBank/DDBJ databases">
        <authorList>
            <person name="Zhirakovskaya E."/>
        </authorList>
    </citation>
    <scope>NUCLEOTIDE SEQUENCE</scope>
</reference>
<dbReference type="EMBL" id="UOEU01000444">
    <property type="protein sequence ID" value="VAW33361.1"/>
    <property type="molecule type" value="Genomic_DNA"/>
</dbReference>
<evidence type="ECO:0000256" key="2">
    <source>
        <dbReference type="ARBA" id="ARBA00022980"/>
    </source>
</evidence>
<evidence type="ECO:0000256" key="4">
    <source>
        <dbReference type="SAM" id="MobiDB-lite"/>
    </source>
</evidence>
<dbReference type="SUPFAM" id="SSF52313">
    <property type="entry name" value="Ribosomal protein S2"/>
    <property type="match status" value="1"/>
</dbReference>
<keyword evidence="2 5" id="KW-0689">Ribosomal protein</keyword>
<dbReference type="CDD" id="cd01425">
    <property type="entry name" value="RPS2"/>
    <property type="match status" value="1"/>
</dbReference>
<feature type="compositionally biased region" description="Acidic residues" evidence="4">
    <location>
        <begin position="281"/>
        <end position="296"/>
    </location>
</feature>
<dbReference type="NCBIfam" id="TIGR01011">
    <property type="entry name" value="rpsB_bact"/>
    <property type="match status" value="1"/>
</dbReference>
<dbReference type="FunFam" id="1.10.287.610:FF:000001">
    <property type="entry name" value="30S ribosomal protein S2"/>
    <property type="match status" value="1"/>
</dbReference>
<dbReference type="Gene3D" id="1.10.287.610">
    <property type="entry name" value="Helix hairpin bin"/>
    <property type="match status" value="1"/>
</dbReference>
<dbReference type="Gene3D" id="3.40.50.10490">
    <property type="entry name" value="Glucose-6-phosphate isomerase like protein, domain 1"/>
    <property type="match status" value="1"/>
</dbReference>
<organism evidence="5">
    <name type="scientific">hydrothermal vent metagenome</name>
    <dbReference type="NCBI Taxonomy" id="652676"/>
    <lineage>
        <taxon>unclassified sequences</taxon>
        <taxon>metagenomes</taxon>
        <taxon>ecological metagenomes</taxon>
    </lineage>
</organism>
<proteinExistence type="inferred from homology"/>
<dbReference type="PROSITE" id="PS00962">
    <property type="entry name" value="RIBOSOMAL_S2_1"/>
    <property type="match status" value="1"/>
</dbReference>
<dbReference type="InterPro" id="IPR005706">
    <property type="entry name" value="Ribosomal_uS2_bac/mit/plastid"/>
</dbReference>
<dbReference type="InterPro" id="IPR001865">
    <property type="entry name" value="Ribosomal_uS2"/>
</dbReference>
<dbReference type="PRINTS" id="PR00395">
    <property type="entry name" value="RIBOSOMALS2"/>
</dbReference>
<name>A0A3B0UQG8_9ZZZZ</name>
<protein>
    <submittedName>
        <fullName evidence="5">SSU ribosomal protein S2p (SAe)</fullName>
    </submittedName>
</protein>
<evidence type="ECO:0000256" key="3">
    <source>
        <dbReference type="ARBA" id="ARBA00023274"/>
    </source>
</evidence>
<dbReference type="AlphaFoldDB" id="A0A3B0UQG8"/>
<dbReference type="PROSITE" id="PS00963">
    <property type="entry name" value="RIBOSOMAL_S2_2"/>
    <property type="match status" value="1"/>
</dbReference>
<dbReference type="Pfam" id="PF00318">
    <property type="entry name" value="Ribosomal_S2"/>
    <property type="match status" value="1"/>
</dbReference>
<keyword evidence="3" id="KW-0687">Ribonucleoprotein</keyword>
<dbReference type="PANTHER" id="PTHR12534">
    <property type="entry name" value="30S RIBOSOMAL PROTEIN S2 PROKARYOTIC AND ORGANELLAR"/>
    <property type="match status" value="1"/>
</dbReference>
<dbReference type="HAMAP" id="MF_00291_B">
    <property type="entry name" value="Ribosomal_uS2_B"/>
    <property type="match status" value="1"/>
</dbReference>
<evidence type="ECO:0000313" key="5">
    <source>
        <dbReference type="EMBL" id="VAW33361.1"/>
    </source>
</evidence>
<comment type="similarity">
    <text evidence="1">Belongs to the universal ribosomal protein uS2 family.</text>
</comment>
<dbReference type="InterPro" id="IPR023591">
    <property type="entry name" value="Ribosomal_uS2_flav_dom_sf"/>
</dbReference>
<gene>
    <name evidence="5" type="ORF">MNBD_CHLOROFLEXI01-4926</name>
</gene>